<feature type="binding site" evidence="6 9">
    <location>
        <begin position="116"/>
        <end position="118"/>
    </location>
    <ligand>
        <name>substrate</name>
    </ligand>
</feature>
<dbReference type="InterPro" id="IPR004143">
    <property type="entry name" value="BPL_LPL_catalytic"/>
</dbReference>
<evidence type="ECO:0000256" key="5">
    <source>
        <dbReference type="ARBA" id="ARBA00024732"/>
    </source>
</evidence>
<dbReference type="GO" id="GO:0033819">
    <property type="term" value="F:lipoyl(octanoyl) transferase activity"/>
    <property type="evidence" value="ECO:0007669"/>
    <property type="project" value="UniProtKB-EC"/>
</dbReference>
<evidence type="ECO:0000259" key="11">
    <source>
        <dbReference type="PROSITE" id="PS51733"/>
    </source>
</evidence>
<dbReference type="InterPro" id="IPR020605">
    <property type="entry name" value="Octanoyltransferase_CS"/>
</dbReference>
<evidence type="ECO:0000313" key="14">
    <source>
        <dbReference type="EMBL" id="VFK02681.1"/>
    </source>
</evidence>
<reference evidence="14" key="1">
    <citation type="submission" date="2019-02" db="EMBL/GenBank/DDBJ databases">
        <authorList>
            <person name="Gruber-Vodicka R. H."/>
            <person name="Seah K. B. B."/>
        </authorList>
    </citation>
    <scope>NUCLEOTIDE SEQUENCE</scope>
    <source>
        <strain evidence="14">BECK_SA2B12</strain>
        <strain evidence="12">BECK_SA2B15</strain>
        <strain evidence="13">BECK_SA2B20</strain>
    </source>
</reference>
<evidence type="ECO:0000256" key="2">
    <source>
        <dbReference type="ARBA" id="ARBA00022490"/>
    </source>
</evidence>
<comment type="similarity">
    <text evidence="6 7">Belongs to the LipB family.</text>
</comment>
<dbReference type="HAMAP" id="MF_00013">
    <property type="entry name" value="LipB"/>
    <property type="match status" value="1"/>
</dbReference>
<comment type="function">
    <text evidence="5 6 7">Catalyzes the transfer of endogenously produced octanoic acid from octanoyl-acyl-carrier-protein onto the lipoyl domains of lipoate-dependent enzymes. Lipoyl-ACP can also act as a substrate although octanoyl-ACP is likely to be the physiological substrate.</text>
</comment>
<dbReference type="FunFam" id="3.30.930.10:FF:000020">
    <property type="entry name" value="Octanoyltransferase"/>
    <property type="match status" value="1"/>
</dbReference>
<comment type="pathway">
    <text evidence="1 6 7">Protein modification; protein lipoylation via endogenous pathway; protein N(6)-(lipoyl)lysine from octanoyl-[acyl-carrier-protein]: step 1/2.</text>
</comment>
<dbReference type="PANTHER" id="PTHR10993">
    <property type="entry name" value="OCTANOYLTRANSFERASE"/>
    <property type="match status" value="1"/>
</dbReference>
<dbReference type="AlphaFoldDB" id="A0A450VD55"/>
<feature type="site" description="Lowers pKa of active site Cys" evidence="6 10">
    <location>
        <position position="113"/>
    </location>
</feature>
<evidence type="ECO:0000256" key="6">
    <source>
        <dbReference type="HAMAP-Rule" id="MF_00013"/>
    </source>
</evidence>
<dbReference type="EMBL" id="CAADFJ010000099">
    <property type="protein sequence ID" value="VFK02681.1"/>
    <property type="molecule type" value="Genomic_DNA"/>
</dbReference>
<dbReference type="Pfam" id="PF21948">
    <property type="entry name" value="LplA-B_cat"/>
    <property type="match status" value="1"/>
</dbReference>
<keyword evidence="3 6" id="KW-0808">Transferase</keyword>
<feature type="binding site" evidence="6 9">
    <location>
        <begin position="49"/>
        <end position="56"/>
    </location>
    <ligand>
        <name>substrate</name>
    </ligand>
</feature>
<dbReference type="PIRSF" id="PIRSF016262">
    <property type="entry name" value="LPLase"/>
    <property type="match status" value="1"/>
</dbReference>
<dbReference type="CDD" id="cd16444">
    <property type="entry name" value="LipB"/>
    <property type="match status" value="1"/>
</dbReference>
<evidence type="ECO:0000256" key="3">
    <source>
        <dbReference type="ARBA" id="ARBA00022679"/>
    </source>
</evidence>
<comment type="subcellular location">
    <subcellularLocation>
        <location evidence="6">Cytoplasm</location>
    </subcellularLocation>
</comment>
<comment type="catalytic activity">
    <reaction evidence="6 7">
        <text>octanoyl-[ACP] + L-lysyl-[protein] = N(6)-octanoyl-L-lysyl-[protein] + holo-[ACP] + H(+)</text>
        <dbReference type="Rhea" id="RHEA:17665"/>
        <dbReference type="Rhea" id="RHEA-COMP:9636"/>
        <dbReference type="Rhea" id="RHEA-COMP:9685"/>
        <dbReference type="Rhea" id="RHEA-COMP:9752"/>
        <dbReference type="Rhea" id="RHEA-COMP:9928"/>
        <dbReference type="ChEBI" id="CHEBI:15378"/>
        <dbReference type="ChEBI" id="CHEBI:29969"/>
        <dbReference type="ChEBI" id="CHEBI:64479"/>
        <dbReference type="ChEBI" id="CHEBI:78463"/>
        <dbReference type="ChEBI" id="CHEBI:78809"/>
        <dbReference type="EC" id="2.3.1.181"/>
    </reaction>
</comment>
<name>A0A450VD55_9GAMM</name>
<dbReference type="PROSITE" id="PS51733">
    <property type="entry name" value="BPL_LPL_CATALYTIC"/>
    <property type="match status" value="1"/>
</dbReference>
<dbReference type="EMBL" id="CAADFG010000109">
    <property type="protein sequence ID" value="VFJ96736.1"/>
    <property type="molecule type" value="Genomic_DNA"/>
</dbReference>
<dbReference type="EC" id="2.3.1.181" evidence="6 7"/>
<dbReference type="PROSITE" id="PS01313">
    <property type="entry name" value="LIPB"/>
    <property type="match status" value="1"/>
</dbReference>
<evidence type="ECO:0000256" key="1">
    <source>
        <dbReference type="ARBA" id="ARBA00004821"/>
    </source>
</evidence>
<dbReference type="InterPro" id="IPR000544">
    <property type="entry name" value="Octanoyltransferase"/>
</dbReference>
<accession>A0A450VD55</accession>
<gene>
    <name evidence="6" type="primary">lipB</name>
    <name evidence="12" type="ORF">BECKH772A_GA0070896_101096</name>
    <name evidence="13" type="ORF">BECKH772B_GA0070898_101108</name>
    <name evidence="14" type="ORF">BECKH772C_GA0070978_100998</name>
</gene>
<evidence type="ECO:0000313" key="12">
    <source>
        <dbReference type="EMBL" id="VFJ96736.1"/>
    </source>
</evidence>
<feature type="domain" description="BPL/LPL catalytic" evidence="11">
    <location>
        <begin position="10"/>
        <end position="185"/>
    </location>
</feature>
<evidence type="ECO:0000256" key="8">
    <source>
        <dbReference type="PIRSR" id="PIRSR016262-1"/>
    </source>
</evidence>
<dbReference type="UniPathway" id="UPA00538">
    <property type="reaction ID" value="UER00592"/>
</dbReference>
<dbReference type="InterPro" id="IPR045864">
    <property type="entry name" value="aa-tRNA-synth_II/BPL/LPL"/>
</dbReference>
<dbReference type="GO" id="GO:0005737">
    <property type="term" value="C:cytoplasm"/>
    <property type="evidence" value="ECO:0007669"/>
    <property type="project" value="UniProtKB-SubCell"/>
</dbReference>
<dbReference type="PANTHER" id="PTHR10993:SF7">
    <property type="entry name" value="LIPOYLTRANSFERASE 2, MITOCHONDRIAL-RELATED"/>
    <property type="match status" value="1"/>
</dbReference>
<sequence>MRTFTDAREPATADEIWLLEHPPVFTLGQAGRSEHILNSGDIPIVRTDRGGQVTYHGPGQLVAYVLLDLNRRRIGVRRLVEALEQSVIALVAEAGIAASGKKAAPGVYVAGRKLAALGLRIRKGCCYHGLSLNVKMDLKPFAGINPCGYPGLHVTQLHDLGFSWTMAEVERRLTRHLLSRINPECSTP</sequence>
<dbReference type="GO" id="GO:0009249">
    <property type="term" value="P:protein lipoylation"/>
    <property type="evidence" value="ECO:0007669"/>
    <property type="project" value="InterPro"/>
</dbReference>
<protein>
    <recommendedName>
        <fullName evidence="6 7">Octanoyltransferase</fullName>
        <ecNumber evidence="6 7">2.3.1.181</ecNumber>
    </recommendedName>
    <alternativeName>
        <fullName evidence="6">Lipoate-protein ligase B</fullName>
    </alternativeName>
    <alternativeName>
        <fullName evidence="6">Lipoyl/octanoyl transferase</fullName>
    </alternativeName>
    <alternativeName>
        <fullName evidence="6">Octanoyl-[acyl-carrier-protein]-protein N-octanoyltransferase</fullName>
    </alternativeName>
</protein>
<comment type="miscellaneous">
    <text evidence="6">In the reaction, the free carboxyl group of octanoic acid is attached via an amide linkage to the epsilon-amino group of a specific lysine residue of lipoyl domains of lipoate-dependent enzymes.</text>
</comment>
<evidence type="ECO:0000256" key="4">
    <source>
        <dbReference type="ARBA" id="ARBA00023315"/>
    </source>
</evidence>
<keyword evidence="4 6" id="KW-0012">Acyltransferase</keyword>
<keyword evidence="2 6" id="KW-0963">Cytoplasm</keyword>
<feature type="binding site" evidence="6 9">
    <location>
        <begin position="129"/>
        <end position="131"/>
    </location>
    <ligand>
        <name>substrate</name>
    </ligand>
</feature>
<evidence type="ECO:0000256" key="10">
    <source>
        <dbReference type="PIRSR" id="PIRSR016262-3"/>
    </source>
</evidence>
<evidence type="ECO:0000256" key="7">
    <source>
        <dbReference type="PIRNR" id="PIRNR016262"/>
    </source>
</evidence>
<dbReference type="EMBL" id="CAADFI010000110">
    <property type="protein sequence ID" value="VFJ97359.1"/>
    <property type="molecule type" value="Genomic_DNA"/>
</dbReference>
<dbReference type="Gene3D" id="3.30.930.10">
    <property type="entry name" value="Bira Bifunctional Protein, Domain 2"/>
    <property type="match status" value="1"/>
</dbReference>
<dbReference type="NCBIfam" id="TIGR00214">
    <property type="entry name" value="lipB"/>
    <property type="match status" value="1"/>
</dbReference>
<feature type="active site" description="Acyl-thioester intermediate" evidence="6 8">
    <location>
        <position position="147"/>
    </location>
</feature>
<dbReference type="SUPFAM" id="SSF55681">
    <property type="entry name" value="Class II aaRS and biotin synthetases"/>
    <property type="match status" value="1"/>
</dbReference>
<organism evidence="14">
    <name type="scientific">Candidatus Kentrum eta</name>
    <dbReference type="NCBI Taxonomy" id="2126337"/>
    <lineage>
        <taxon>Bacteria</taxon>
        <taxon>Pseudomonadati</taxon>
        <taxon>Pseudomonadota</taxon>
        <taxon>Gammaproteobacteria</taxon>
        <taxon>Candidatus Kentrum</taxon>
    </lineage>
</organism>
<evidence type="ECO:0000313" key="13">
    <source>
        <dbReference type="EMBL" id="VFJ97359.1"/>
    </source>
</evidence>
<evidence type="ECO:0000256" key="9">
    <source>
        <dbReference type="PIRSR" id="PIRSR016262-2"/>
    </source>
</evidence>
<proteinExistence type="inferred from homology"/>
<dbReference type="NCBIfam" id="NF010922">
    <property type="entry name" value="PRK14342.1"/>
    <property type="match status" value="1"/>
</dbReference>